<dbReference type="EMBL" id="CP133614">
    <property type="protein sequence ID" value="WMV21311.1"/>
    <property type="molecule type" value="Genomic_DNA"/>
</dbReference>
<reference evidence="2" key="1">
    <citation type="submission" date="2023-08" db="EMBL/GenBank/DDBJ databases">
        <title>A de novo genome assembly of Solanum verrucosum Schlechtendal, a Mexican diploid species geographically isolated from the other diploid A-genome species in potato relatives.</title>
        <authorList>
            <person name="Hosaka K."/>
        </authorList>
    </citation>
    <scope>NUCLEOTIDE SEQUENCE</scope>
    <source>
        <tissue evidence="2">Young leaves</tissue>
    </source>
</reference>
<accession>A0AAF0QIL4</accession>
<evidence type="ECO:0000256" key="1">
    <source>
        <dbReference type="SAM" id="MobiDB-lite"/>
    </source>
</evidence>
<evidence type="ECO:0000313" key="2">
    <source>
        <dbReference type="EMBL" id="WMV21311.1"/>
    </source>
</evidence>
<dbReference type="Proteomes" id="UP001234989">
    <property type="component" value="Chromosome 3"/>
</dbReference>
<feature type="compositionally biased region" description="Polar residues" evidence="1">
    <location>
        <begin position="43"/>
        <end position="56"/>
    </location>
</feature>
<feature type="region of interest" description="Disordered" evidence="1">
    <location>
        <begin position="38"/>
        <end position="67"/>
    </location>
</feature>
<proteinExistence type="predicted"/>
<keyword evidence="3" id="KW-1185">Reference proteome</keyword>
<gene>
    <name evidence="2" type="ORF">MTR67_014696</name>
</gene>
<organism evidence="2 3">
    <name type="scientific">Solanum verrucosum</name>
    <dbReference type="NCBI Taxonomy" id="315347"/>
    <lineage>
        <taxon>Eukaryota</taxon>
        <taxon>Viridiplantae</taxon>
        <taxon>Streptophyta</taxon>
        <taxon>Embryophyta</taxon>
        <taxon>Tracheophyta</taxon>
        <taxon>Spermatophyta</taxon>
        <taxon>Magnoliopsida</taxon>
        <taxon>eudicotyledons</taxon>
        <taxon>Gunneridae</taxon>
        <taxon>Pentapetalae</taxon>
        <taxon>asterids</taxon>
        <taxon>lamiids</taxon>
        <taxon>Solanales</taxon>
        <taxon>Solanaceae</taxon>
        <taxon>Solanoideae</taxon>
        <taxon>Solaneae</taxon>
        <taxon>Solanum</taxon>
    </lineage>
</organism>
<sequence>MDSIKSFYRDAWSSWGEIPVFDREQMWNHFKTGYKKGLDEWHQSQPTSENDSSNQSPDDDEASILSKKIDGVKKDKARGLGSEHCVGYIVYGLSAASLSSPLKQNEEEIDSLRIQVHELLKKQKADRLRLAGLENLVHHLIDNF</sequence>
<dbReference type="AlphaFoldDB" id="A0AAF0QIL4"/>
<protein>
    <submittedName>
        <fullName evidence="2">Uncharacterized protein</fullName>
    </submittedName>
</protein>
<name>A0AAF0QIL4_SOLVR</name>
<evidence type="ECO:0000313" key="3">
    <source>
        <dbReference type="Proteomes" id="UP001234989"/>
    </source>
</evidence>